<accession>A0AAP0JM64</accession>
<comment type="caution">
    <text evidence="1">The sequence shown here is derived from an EMBL/GenBank/DDBJ whole genome shotgun (WGS) entry which is preliminary data.</text>
</comment>
<dbReference type="Proteomes" id="UP001420932">
    <property type="component" value="Unassembled WGS sequence"/>
</dbReference>
<keyword evidence="2" id="KW-1185">Reference proteome</keyword>
<proteinExistence type="predicted"/>
<sequence length="74" mass="9036">MPQVKTNFYWTQTKQHVKKVIVHVDQRCDIDRFVLFREEESHWFEGPSRNIHEDETQSTHCYLWLTGRHSTNSF</sequence>
<evidence type="ECO:0000313" key="2">
    <source>
        <dbReference type="Proteomes" id="UP001420932"/>
    </source>
</evidence>
<name>A0AAP0JM64_9MAGN</name>
<evidence type="ECO:0000313" key="1">
    <source>
        <dbReference type="EMBL" id="KAK9135377.1"/>
    </source>
</evidence>
<dbReference type="EMBL" id="JBBNAF010000006">
    <property type="protein sequence ID" value="KAK9135377.1"/>
    <property type="molecule type" value="Genomic_DNA"/>
</dbReference>
<reference evidence="1 2" key="1">
    <citation type="submission" date="2024-01" db="EMBL/GenBank/DDBJ databases">
        <title>Genome assemblies of Stephania.</title>
        <authorList>
            <person name="Yang L."/>
        </authorList>
    </citation>
    <scope>NUCLEOTIDE SEQUENCE [LARGE SCALE GENOMIC DNA]</scope>
    <source>
        <strain evidence="1">YNDBR</strain>
        <tissue evidence="1">Leaf</tissue>
    </source>
</reference>
<gene>
    <name evidence="1" type="ORF">Syun_014707</name>
</gene>
<organism evidence="1 2">
    <name type="scientific">Stephania yunnanensis</name>
    <dbReference type="NCBI Taxonomy" id="152371"/>
    <lineage>
        <taxon>Eukaryota</taxon>
        <taxon>Viridiplantae</taxon>
        <taxon>Streptophyta</taxon>
        <taxon>Embryophyta</taxon>
        <taxon>Tracheophyta</taxon>
        <taxon>Spermatophyta</taxon>
        <taxon>Magnoliopsida</taxon>
        <taxon>Ranunculales</taxon>
        <taxon>Menispermaceae</taxon>
        <taxon>Menispermoideae</taxon>
        <taxon>Cissampelideae</taxon>
        <taxon>Stephania</taxon>
    </lineage>
</organism>
<dbReference type="AlphaFoldDB" id="A0AAP0JM64"/>
<protein>
    <submittedName>
        <fullName evidence="1">Uncharacterized protein</fullName>
    </submittedName>
</protein>